<dbReference type="Pfam" id="PF05443">
    <property type="entry name" value="ROS_MUCR"/>
    <property type="match status" value="1"/>
</dbReference>
<evidence type="ECO:0000256" key="1">
    <source>
        <dbReference type="ARBA" id="ARBA00007031"/>
    </source>
</evidence>
<evidence type="ECO:0000256" key="2">
    <source>
        <dbReference type="SAM" id="MobiDB-lite"/>
    </source>
</evidence>
<feature type="region of interest" description="Disordered" evidence="2">
    <location>
        <begin position="121"/>
        <end position="151"/>
    </location>
</feature>
<dbReference type="InterPro" id="IPR008807">
    <property type="entry name" value="ROS_MUCR"/>
</dbReference>
<gene>
    <name evidence="3" type="ORF">PQU94_07410</name>
</gene>
<protein>
    <submittedName>
        <fullName evidence="3">MucR family transcriptional regulator</fullName>
    </submittedName>
</protein>
<keyword evidence="4" id="KW-1185">Reference proteome</keyword>
<dbReference type="Proteomes" id="UP001216595">
    <property type="component" value="Unassembled WGS sequence"/>
</dbReference>
<reference evidence="3 4" key="1">
    <citation type="submission" date="2023-01" db="EMBL/GenBank/DDBJ databases">
        <title>Novel species of the genus Asticcacaulis isolated from rivers.</title>
        <authorList>
            <person name="Lu H."/>
        </authorList>
    </citation>
    <scope>NUCLEOTIDE SEQUENCE [LARGE SCALE GENOMIC DNA]</scope>
    <source>
        <strain evidence="3 4">DXS10W</strain>
    </source>
</reference>
<sequence>MTVRSSLTDRTVEIVAAYVEQNSLSSADLPALIQGVHGALSALSRGVSVAAPAREPAVPIRKSITRDYIVCLEDGLRFKSLKRHLRARYQMSPEEYRARWNLPQDYPMVAPGYAQARSDLARQMGLGQSRGPTEPASKGASRSAALGAGRR</sequence>
<evidence type="ECO:0000313" key="3">
    <source>
        <dbReference type="EMBL" id="MDC7694110.1"/>
    </source>
</evidence>
<evidence type="ECO:0000313" key="4">
    <source>
        <dbReference type="Proteomes" id="UP001216595"/>
    </source>
</evidence>
<accession>A0ABT5ID50</accession>
<dbReference type="EMBL" id="JAQQKW010000003">
    <property type="protein sequence ID" value="MDC7694110.1"/>
    <property type="molecule type" value="Genomic_DNA"/>
</dbReference>
<comment type="similarity">
    <text evidence="1">Belongs to the ros/MucR family.</text>
</comment>
<feature type="compositionally biased region" description="Low complexity" evidence="2">
    <location>
        <begin position="136"/>
        <end position="151"/>
    </location>
</feature>
<dbReference type="RefSeq" id="WP_272740824.1">
    <property type="nucleotide sequence ID" value="NZ_JAQQKW010000003.1"/>
</dbReference>
<comment type="caution">
    <text evidence="3">The sequence shown here is derived from an EMBL/GenBank/DDBJ whole genome shotgun (WGS) entry which is preliminary data.</text>
</comment>
<organism evidence="3 4">
    <name type="scientific">Asticcacaulis currens</name>
    <dbReference type="NCBI Taxonomy" id="2984210"/>
    <lineage>
        <taxon>Bacteria</taxon>
        <taxon>Pseudomonadati</taxon>
        <taxon>Pseudomonadota</taxon>
        <taxon>Alphaproteobacteria</taxon>
        <taxon>Caulobacterales</taxon>
        <taxon>Caulobacteraceae</taxon>
        <taxon>Asticcacaulis</taxon>
    </lineage>
</organism>
<proteinExistence type="inferred from homology"/>
<dbReference type="Gene3D" id="1.10.10.1550">
    <property type="entry name" value="ROS/MUCR transcriptional regulator protein"/>
    <property type="match status" value="1"/>
</dbReference>
<name>A0ABT5ID50_9CAUL</name>
<dbReference type="InterPro" id="IPR041920">
    <property type="entry name" value="ROS/MUCR_sf"/>
</dbReference>